<dbReference type="PANTHER" id="PTHR42751:SF1">
    <property type="entry name" value="CATION_PROTON ANTIPORTER YBAL-RELATED"/>
    <property type="match status" value="1"/>
</dbReference>
<feature type="compositionally biased region" description="Low complexity" evidence="7">
    <location>
        <begin position="413"/>
        <end position="428"/>
    </location>
</feature>
<feature type="domain" description="RCK N-terminal" evidence="9">
    <location>
        <begin position="442"/>
        <end position="558"/>
    </location>
</feature>
<evidence type="ECO:0000256" key="7">
    <source>
        <dbReference type="SAM" id="MobiDB-lite"/>
    </source>
</evidence>
<evidence type="ECO:0000256" key="3">
    <source>
        <dbReference type="ARBA" id="ARBA00022448"/>
    </source>
</evidence>
<evidence type="ECO:0000256" key="4">
    <source>
        <dbReference type="ARBA" id="ARBA00022692"/>
    </source>
</evidence>
<feature type="transmembrane region" description="Helical" evidence="8">
    <location>
        <begin position="114"/>
        <end position="133"/>
    </location>
</feature>
<evidence type="ECO:0000256" key="2">
    <source>
        <dbReference type="ARBA" id="ARBA00005551"/>
    </source>
</evidence>
<feature type="transmembrane region" description="Helical" evidence="8">
    <location>
        <begin position="378"/>
        <end position="400"/>
    </location>
</feature>
<comment type="subcellular location">
    <subcellularLocation>
        <location evidence="1">Membrane</location>
        <topology evidence="1">Multi-pass membrane protein</topology>
    </subcellularLocation>
</comment>
<gene>
    <name evidence="10" type="ORF">E8M01_09330</name>
</gene>
<comment type="similarity">
    <text evidence="2">Belongs to the monovalent cation:proton antiporter 2 (CPA2) transporter (TC 2.A.37) family.</text>
</comment>
<feature type="region of interest" description="Disordered" evidence="7">
    <location>
        <begin position="410"/>
        <end position="429"/>
    </location>
</feature>
<dbReference type="PANTHER" id="PTHR42751">
    <property type="entry name" value="SODIUM/HYDROGEN EXCHANGER FAMILY/TRKA DOMAIN PROTEIN"/>
    <property type="match status" value="1"/>
</dbReference>
<organism evidence="10 11">
    <name type="scientific">Phreatobacter stygius</name>
    <dbReference type="NCBI Taxonomy" id="1940610"/>
    <lineage>
        <taxon>Bacteria</taxon>
        <taxon>Pseudomonadati</taxon>
        <taxon>Pseudomonadota</taxon>
        <taxon>Alphaproteobacteria</taxon>
        <taxon>Hyphomicrobiales</taxon>
        <taxon>Phreatobacteraceae</taxon>
        <taxon>Phreatobacter</taxon>
    </lineage>
</organism>
<evidence type="ECO:0000313" key="11">
    <source>
        <dbReference type="Proteomes" id="UP000298781"/>
    </source>
</evidence>
<dbReference type="GO" id="GO:0006813">
    <property type="term" value="P:potassium ion transport"/>
    <property type="evidence" value="ECO:0007669"/>
    <property type="project" value="InterPro"/>
</dbReference>
<keyword evidence="5 8" id="KW-1133">Transmembrane helix</keyword>
<feature type="transmembrane region" description="Helical" evidence="8">
    <location>
        <begin position="290"/>
        <end position="309"/>
    </location>
</feature>
<dbReference type="GO" id="GO:0016020">
    <property type="term" value="C:membrane"/>
    <property type="evidence" value="ECO:0007669"/>
    <property type="project" value="UniProtKB-SubCell"/>
</dbReference>
<keyword evidence="3" id="KW-0813">Transport</keyword>
<dbReference type="InterPro" id="IPR003148">
    <property type="entry name" value="RCK_N"/>
</dbReference>
<keyword evidence="11" id="KW-1185">Reference proteome</keyword>
<dbReference type="RefSeq" id="WP_136959870.1">
    <property type="nucleotide sequence ID" value="NZ_CP039690.1"/>
</dbReference>
<dbReference type="NCBIfam" id="NF007950">
    <property type="entry name" value="PRK10669.1"/>
    <property type="match status" value="1"/>
</dbReference>
<feature type="transmembrane region" description="Helical" evidence="8">
    <location>
        <begin position="345"/>
        <end position="366"/>
    </location>
</feature>
<dbReference type="GO" id="GO:1902600">
    <property type="term" value="P:proton transmembrane transport"/>
    <property type="evidence" value="ECO:0007669"/>
    <property type="project" value="InterPro"/>
</dbReference>
<dbReference type="EMBL" id="CP039690">
    <property type="protein sequence ID" value="QCI64416.1"/>
    <property type="molecule type" value="Genomic_DNA"/>
</dbReference>
<name>A0A4D7B431_9HYPH</name>
<evidence type="ECO:0000256" key="5">
    <source>
        <dbReference type="ARBA" id="ARBA00022989"/>
    </source>
</evidence>
<evidence type="ECO:0000256" key="6">
    <source>
        <dbReference type="ARBA" id="ARBA00023136"/>
    </source>
</evidence>
<dbReference type="Pfam" id="PF02254">
    <property type="entry name" value="TrkA_N"/>
    <property type="match status" value="1"/>
</dbReference>
<keyword evidence="6 8" id="KW-0472">Membrane</keyword>
<feature type="transmembrane region" description="Helical" evidence="8">
    <location>
        <begin position="154"/>
        <end position="175"/>
    </location>
</feature>
<feature type="transmembrane region" description="Helical" evidence="8">
    <location>
        <begin position="88"/>
        <end position="108"/>
    </location>
</feature>
<dbReference type="Gene3D" id="3.40.50.720">
    <property type="entry name" value="NAD(P)-binding Rossmann-like Domain"/>
    <property type="match status" value="1"/>
</dbReference>
<reference evidence="10 11" key="1">
    <citation type="submission" date="2019-04" db="EMBL/GenBank/DDBJ databases">
        <title>Phreatobacter aquaticus sp. nov.</title>
        <authorList>
            <person name="Choi A."/>
        </authorList>
    </citation>
    <scope>NUCLEOTIDE SEQUENCE [LARGE SCALE GENOMIC DNA]</scope>
    <source>
        <strain evidence="10 11">KCTC 52518</strain>
    </source>
</reference>
<dbReference type="AlphaFoldDB" id="A0A4D7B431"/>
<evidence type="ECO:0000259" key="9">
    <source>
        <dbReference type="PROSITE" id="PS51201"/>
    </source>
</evidence>
<dbReference type="Pfam" id="PF00999">
    <property type="entry name" value="Na_H_Exchanger"/>
    <property type="match status" value="1"/>
</dbReference>
<evidence type="ECO:0000313" key="10">
    <source>
        <dbReference type="EMBL" id="QCI64416.1"/>
    </source>
</evidence>
<dbReference type="Proteomes" id="UP000298781">
    <property type="component" value="Chromosome"/>
</dbReference>
<feature type="transmembrane region" description="Helical" evidence="8">
    <location>
        <begin position="57"/>
        <end position="76"/>
    </location>
</feature>
<feature type="transmembrane region" description="Helical" evidence="8">
    <location>
        <begin position="316"/>
        <end position="339"/>
    </location>
</feature>
<dbReference type="Gene3D" id="1.20.1530.20">
    <property type="match status" value="1"/>
</dbReference>
<dbReference type="InterPro" id="IPR036291">
    <property type="entry name" value="NAD(P)-bd_dom_sf"/>
</dbReference>
<dbReference type="KEGG" id="pstg:E8M01_09330"/>
<protein>
    <submittedName>
        <fullName evidence="10">Kef family K(+) transporter</fullName>
    </submittedName>
</protein>
<dbReference type="SUPFAM" id="SSF51735">
    <property type="entry name" value="NAD(P)-binding Rossmann-fold domains"/>
    <property type="match status" value="1"/>
</dbReference>
<accession>A0A4D7B431</accession>
<dbReference type="PROSITE" id="PS51201">
    <property type="entry name" value="RCK_N"/>
    <property type="match status" value="1"/>
</dbReference>
<evidence type="ECO:0000256" key="8">
    <source>
        <dbReference type="SAM" id="Phobius"/>
    </source>
</evidence>
<evidence type="ECO:0000256" key="1">
    <source>
        <dbReference type="ARBA" id="ARBA00004141"/>
    </source>
</evidence>
<dbReference type="OrthoDB" id="9781411at2"/>
<feature type="transmembrane region" description="Helical" evidence="8">
    <location>
        <begin position="187"/>
        <end position="216"/>
    </location>
</feature>
<sequence>MHHDTPLIATIVAGLGLAFVFGAIANRFRVPPLVGYLLAGVLVGPHTPGFVADQKLAPELAEMGVILLMFGVGLHFSLKDLLSVRTIALPGAVVQIAVATAMGAGLAWALGWSFGAGLVFGLALSVASTVVLLRAMQERRLIDTERGRIAVGWLIVEDLAMVLALVLLPALSGLLGGTSQMAAADPLVAYLGLGVGGAIALTVVKVAGFVGLMLVVGRRVIPWILHYVAHTGSRELFRLAVLSIALGVAFGAAKLFGVSFALGAFFAGMIMSESQLSHRAAEESLPLRDAFSVLFFVSVGMLVSPVSLINDSGAVMATLFIIVIGKSVAAFLIVLAFGYPLATALIISASLAQIGEFSFILAELGVQLSLLPERGRDLILAGAILSILVNPLAFAAVGWLKRLADRKEPAPPDAAASAGGPVPAAVPAAHDDDDLPEATALTGHTVLVGYGRVGSLVGAGLKQQGQPFLVIEDADKLVAQLHAEAIETITGNAARGDILKAANVAGASRLILAIPNAFEAGQIIDKSKAANPGIRVIARAHSDAEVEHLTGLGADVVIMGEREIAKGILDHAGRAPADGGATPQAA</sequence>
<feature type="transmembrane region" description="Helical" evidence="8">
    <location>
        <begin position="6"/>
        <end position="26"/>
    </location>
</feature>
<proteinExistence type="inferred from homology"/>
<feature type="transmembrane region" description="Helical" evidence="8">
    <location>
        <begin position="237"/>
        <end position="270"/>
    </location>
</feature>
<dbReference type="GO" id="GO:0015297">
    <property type="term" value="F:antiporter activity"/>
    <property type="evidence" value="ECO:0007669"/>
    <property type="project" value="InterPro"/>
</dbReference>
<feature type="transmembrane region" description="Helical" evidence="8">
    <location>
        <begin position="33"/>
        <end position="51"/>
    </location>
</feature>
<keyword evidence="4 8" id="KW-0812">Transmembrane</keyword>
<dbReference type="InterPro" id="IPR006153">
    <property type="entry name" value="Cation/H_exchanger_TM"/>
</dbReference>
<dbReference type="InterPro" id="IPR038770">
    <property type="entry name" value="Na+/solute_symporter_sf"/>
</dbReference>